<keyword evidence="6 8" id="KW-1133">Transmembrane helix</keyword>
<protein>
    <submittedName>
        <fullName evidence="10">Xanthine/uracil/thiamine/ascorbate permease family protein</fullName>
    </submittedName>
</protein>
<comment type="subcellular location">
    <subcellularLocation>
        <location evidence="1 8">Cell membrane</location>
        <topology evidence="1 8">Multi-pass membrane protein</topology>
    </subcellularLocation>
</comment>
<feature type="transmembrane region" description="Helical" evidence="9">
    <location>
        <begin position="380"/>
        <end position="406"/>
    </location>
</feature>
<dbReference type="GO" id="GO:0005345">
    <property type="term" value="F:purine nucleobase transmembrane transporter activity"/>
    <property type="evidence" value="ECO:0007669"/>
    <property type="project" value="TreeGrafter"/>
</dbReference>
<dbReference type="EMBL" id="AP023213">
    <property type="protein sequence ID" value="BCG45795.1"/>
    <property type="molecule type" value="Genomic_DNA"/>
</dbReference>
<dbReference type="PIRSF" id="PIRSF005353">
    <property type="entry name" value="PbuG"/>
    <property type="match status" value="1"/>
</dbReference>
<evidence type="ECO:0000256" key="1">
    <source>
        <dbReference type="ARBA" id="ARBA00004651"/>
    </source>
</evidence>
<keyword evidence="4 8" id="KW-1003">Cell membrane</keyword>
<evidence type="ECO:0000256" key="2">
    <source>
        <dbReference type="ARBA" id="ARBA00005697"/>
    </source>
</evidence>
<dbReference type="InterPro" id="IPR045018">
    <property type="entry name" value="Azg-like"/>
</dbReference>
<evidence type="ECO:0000256" key="4">
    <source>
        <dbReference type="ARBA" id="ARBA00022475"/>
    </source>
</evidence>
<evidence type="ECO:0000256" key="9">
    <source>
        <dbReference type="SAM" id="Phobius"/>
    </source>
</evidence>
<name>A0A6S6M340_9BACT</name>
<dbReference type="GO" id="GO:0005886">
    <property type="term" value="C:plasma membrane"/>
    <property type="evidence" value="ECO:0007669"/>
    <property type="project" value="UniProtKB-SubCell"/>
</dbReference>
<sequence length="436" mass="46482">MTSRIAAYFQFQRYGTDMKREVIAGLTTFLTMAYIIIVNPAILENAGIPRGPSTTATIIAAVFGTVLMAFFANRPFAIAPYMSENAFIAFVVVKVMGYSWQTALTAVFFAGVLFTLLTLFKVRSWLAESIPLSLKCAFATGIGLFLTFIGLNETGIVVLGVPGAPVKLGDLSQPSVLLAVFGLLLTVVLISRKVLGAMMIGIVVTTIASIALKVTPLPQSFVSLPPDISPILFQLDFAGALSPGFFPIILTIFIMAFLDTVGTLLGLSMRADLLDEKGNLPEIEKPMLADALATVAAPLLGTTTTGAYIESAAGIEEGGRTGFTALVTAFFFLLALFFAPLFTVVPAHAFGIALIVIGSFMISPLAKIDFDDFTELIPAFLTVVLMIFTYNIGVGMTAGFIAYPLMKGATGRIKEMKGGMWVLALLSLSYFVFGAK</sequence>
<feature type="transmembrane region" description="Helical" evidence="9">
    <location>
        <begin position="349"/>
        <end position="368"/>
    </location>
</feature>
<evidence type="ECO:0000256" key="8">
    <source>
        <dbReference type="PIRNR" id="PIRNR005353"/>
    </source>
</evidence>
<evidence type="ECO:0000256" key="6">
    <source>
        <dbReference type="ARBA" id="ARBA00022989"/>
    </source>
</evidence>
<feature type="transmembrane region" description="Helical" evidence="9">
    <location>
        <begin position="321"/>
        <end position="342"/>
    </location>
</feature>
<keyword evidence="3 8" id="KW-0813">Transport</keyword>
<feature type="transmembrane region" description="Helical" evidence="9">
    <location>
        <begin position="418"/>
        <end position="435"/>
    </location>
</feature>
<dbReference type="InterPro" id="IPR026033">
    <property type="entry name" value="Azg-like_bact_archaea"/>
</dbReference>
<evidence type="ECO:0000256" key="5">
    <source>
        <dbReference type="ARBA" id="ARBA00022692"/>
    </source>
</evidence>
<feature type="transmembrane region" description="Helical" evidence="9">
    <location>
        <begin position="171"/>
        <end position="190"/>
    </location>
</feature>
<keyword evidence="5 8" id="KW-0812">Transmembrane</keyword>
<evidence type="ECO:0000256" key="7">
    <source>
        <dbReference type="ARBA" id="ARBA00023136"/>
    </source>
</evidence>
<dbReference type="InterPro" id="IPR006043">
    <property type="entry name" value="NCS2"/>
</dbReference>
<dbReference type="Proteomes" id="UP000515472">
    <property type="component" value="Chromosome"/>
</dbReference>
<feature type="transmembrane region" description="Helical" evidence="9">
    <location>
        <begin position="245"/>
        <end position="267"/>
    </location>
</feature>
<comment type="similarity">
    <text evidence="2 8">Belongs to the nucleobase:cation symporter-2 (NCS2) (TC 2.A.40) family. Azg-like subfamily.</text>
</comment>
<proteinExistence type="inferred from homology"/>
<dbReference type="KEGG" id="gbn:GEOBRER4_05450"/>
<gene>
    <name evidence="10" type="ORF">GEOBRER4_n0566</name>
</gene>
<evidence type="ECO:0000313" key="11">
    <source>
        <dbReference type="Proteomes" id="UP000515472"/>
    </source>
</evidence>
<dbReference type="PANTHER" id="PTHR43337">
    <property type="entry name" value="XANTHINE/URACIL PERMEASE C887.17-RELATED"/>
    <property type="match status" value="1"/>
</dbReference>
<feature type="transmembrane region" description="Helical" evidence="9">
    <location>
        <begin position="103"/>
        <end position="120"/>
    </location>
</feature>
<dbReference type="RefSeq" id="WP_185244136.1">
    <property type="nucleotide sequence ID" value="NZ_AP023213.1"/>
</dbReference>
<organism evidence="10 11">
    <name type="scientific">Citrifermentans bremense</name>
    <dbReference type="NCBI Taxonomy" id="60035"/>
    <lineage>
        <taxon>Bacteria</taxon>
        <taxon>Pseudomonadati</taxon>
        <taxon>Thermodesulfobacteriota</taxon>
        <taxon>Desulfuromonadia</taxon>
        <taxon>Geobacterales</taxon>
        <taxon>Geobacteraceae</taxon>
        <taxon>Citrifermentans</taxon>
    </lineage>
</organism>
<keyword evidence="7 8" id="KW-0472">Membrane</keyword>
<dbReference type="PANTHER" id="PTHR43337:SF1">
    <property type="entry name" value="XANTHINE_URACIL PERMEASE C887.17-RELATED"/>
    <property type="match status" value="1"/>
</dbReference>
<feature type="transmembrane region" description="Helical" evidence="9">
    <location>
        <begin position="132"/>
        <end position="151"/>
    </location>
</feature>
<dbReference type="AlphaFoldDB" id="A0A6S6M340"/>
<evidence type="ECO:0000256" key="3">
    <source>
        <dbReference type="ARBA" id="ARBA00022448"/>
    </source>
</evidence>
<evidence type="ECO:0000313" key="10">
    <source>
        <dbReference type="EMBL" id="BCG45795.1"/>
    </source>
</evidence>
<feature type="transmembrane region" description="Helical" evidence="9">
    <location>
        <begin position="197"/>
        <end position="215"/>
    </location>
</feature>
<keyword evidence="11" id="KW-1185">Reference proteome</keyword>
<feature type="transmembrane region" description="Helical" evidence="9">
    <location>
        <begin position="54"/>
        <end position="71"/>
    </location>
</feature>
<feature type="transmembrane region" description="Helical" evidence="9">
    <location>
        <begin position="21"/>
        <end position="42"/>
    </location>
</feature>
<feature type="transmembrane region" description="Helical" evidence="9">
    <location>
        <begin position="78"/>
        <end position="97"/>
    </location>
</feature>
<dbReference type="Pfam" id="PF00860">
    <property type="entry name" value="Xan_ur_permease"/>
    <property type="match status" value="1"/>
</dbReference>
<reference evidence="10 11" key="1">
    <citation type="submission" date="2020-06" db="EMBL/GenBank/DDBJ databases">
        <title>Interaction of electrochemicaly active bacteria, Geobacter bremensis R4 on different carbon anode.</title>
        <authorList>
            <person name="Meng L."/>
            <person name="Yoshida N."/>
        </authorList>
    </citation>
    <scope>NUCLEOTIDE SEQUENCE [LARGE SCALE GENOMIC DNA]</scope>
    <source>
        <strain evidence="10 11">R4</strain>
    </source>
</reference>
<accession>A0A6S6M340</accession>